<dbReference type="GeneID" id="93115377"/>
<evidence type="ECO:0000313" key="2">
    <source>
        <dbReference type="EMBL" id="KAA3757064.1"/>
    </source>
</evidence>
<dbReference type="InterPro" id="IPR014710">
    <property type="entry name" value="RmlC-like_jellyroll"/>
</dbReference>
<feature type="signal peptide" evidence="1">
    <location>
        <begin position="1"/>
        <end position="19"/>
    </location>
</feature>
<sequence>MKRKLTKSVALGVVILAMAACTGKTSNSETTCCENGTCTEQCKNECNNNNCKNKKEMTYSKKYTNADFYKDGKFQQDVAMEAMKDMFAFYDVPFTKLMATDMWVTDFGLGDFENVGMGGIFWVNNEEQRYFAHAIYLLPGQMIPEHAHVATKFPAKHESWMVEKGWAYNFSEIGEETPNAPAIPATHGPIKSKNFVIQQVGEVLPLKQLTTFHFLMAGPEGAIVSEWATYHDNAGLRFTNAKAAL</sequence>
<reference evidence="2 3" key="1">
    <citation type="journal article" date="2019" name="Nat. Med.">
        <title>A library of human gut bacterial isolates paired with longitudinal multiomics data enables mechanistic microbiome research.</title>
        <authorList>
            <person name="Poyet M."/>
            <person name="Groussin M."/>
            <person name="Gibbons S.M."/>
            <person name="Avila-Pacheco J."/>
            <person name="Jiang X."/>
            <person name="Kearney S.M."/>
            <person name="Perrotta A.R."/>
            <person name="Berdy B."/>
            <person name="Zhao S."/>
            <person name="Lieberman T.D."/>
            <person name="Swanson P.K."/>
            <person name="Smith M."/>
            <person name="Roesemann S."/>
            <person name="Alexander J.E."/>
            <person name="Rich S.A."/>
            <person name="Livny J."/>
            <person name="Vlamakis H."/>
            <person name="Clish C."/>
            <person name="Bullock K."/>
            <person name="Deik A."/>
            <person name="Scott J."/>
            <person name="Pierce K.A."/>
            <person name="Xavier R.J."/>
            <person name="Alm E.J."/>
        </authorList>
    </citation>
    <scope>NUCLEOTIDE SEQUENCE [LARGE SCALE GENOMIC DNA]</scope>
    <source>
        <strain evidence="2 3">BIOML-A10</strain>
    </source>
</reference>
<evidence type="ECO:0000256" key="1">
    <source>
        <dbReference type="SAM" id="SignalP"/>
    </source>
</evidence>
<keyword evidence="1" id="KW-0732">Signal</keyword>
<dbReference type="Proteomes" id="UP000422221">
    <property type="component" value="Unassembled WGS sequence"/>
</dbReference>
<dbReference type="AlphaFoldDB" id="A0A7J4XCB2"/>
<gene>
    <name evidence="2" type="ORF">F3F73_22715</name>
</gene>
<dbReference type="EMBL" id="VWMK01000037">
    <property type="protein sequence ID" value="KAA3757064.1"/>
    <property type="molecule type" value="Genomic_DNA"/>
</dbReference>
<feature type="chain" id="PRO_5029592919" description="D-lyxose/D-mannose family sugar isomerase" evidence="1">
    <location>
        <begin position="20"/>
        <end position="245"/>
    </location>
</feature>
<organism evidence="2 3">
    <name type="scientific">Bacteroides salyersiae</name>
    <dbReference type="NCBI Taxonomy" id="291644"/>
    <lineage>
        <taxon>Bacteria</taxon>
        <taxon>Pseudomonadati</taxon>
        <taxon>Bacteroidota</taxon>
        <taxon>Bacteroidia</taxon>
        <taxon>Bacteroidales</taxon>
        <taxon>Bacteroidaceae</taxon>
        <taxon>Bacteroides</taxon>
    </lineage>
</organism>
<evidence type="ECO:0000313" key="3">
    <source>
        <dbReference type="Proteomes" id="UP000422221"/>
    </source>
</evidence>
<comment type="caution">
    <text evidence="2">The sequence shown here is derived from an EMBL/GenBank/DDBJ whole genome shotgun (WGS) entry which is preliminary data.</text>
</comment>
<dbReference type="RefSeq" id="WP_007479104.1">
    <property type="nucleotide sequence ID" value="NZ_CAXSTI010000022.1"/>
</dbReference>
<accession>A0A7J4XCB2</accession>
<dbReference type="PROSITE" id="PS51257">
    <property type="entry name" value="PROKAR_LIPOPROTEIN"/>
    <property type="match status" value="1"/>
</dbReference>
<proteinExistence type="predicted"/>
<protein>
    <recommendedName>
        <fullName evidence="4">D-lyxose/D-mannose family sugar isomerase</fullName>
    </recommendedName>
</protein>
<dbReference type="Gene3D" id="2.60.120.10">
    <property type="entry name" value="Jelly Rolls"/>
    <property type="match status" value="1"/>
</dbReference>
<evidence type="ECO:0008006" key="4">
    <source>
        <dbReference type="Google" id="ProtNLM"/>
    </source>
</evidence>
<name>A0A7J4XCB2_9BACE</name>